<dbReference type="InterPro" id="IPR050266">
    <property type="entry name" value="AB_hydrolase_sf"/>
</dbReference>
<dbReference type="Gene3D" id="3.40.50.1820">
    <property type="entry name" value="alpha/beta hydrolase"/>
    <property type="match status" value="1"/>
</dbReference>
<dbReference type="Proteomes" id="UP001596439">
    <property type="component" value="Unassembled WGS sequence"/>
</dbReference>
<dbReference type="RefSeq" id="WP_214786784.1">
    <property type="nucleotide sequence ID" value="NZ_JANIEL010000027.1"/>
</dbReference>
<dbReference type="PRINTS" id="PR00412">
    <property type="entry name" value="EPOXHYDRLASE"/>
</dbReference>
<organism evidence="3 4">
    <name type="scientific">Exiguobacterium aestuarii</name>
    <dbReference type="NCBI Taxonomy" id="273527"/>
    <lineage>
        <taxon>Bacteria</taxon>
        <taxon>Bacillati</taxon>
        <taxon>Bacillota</taxon>
        <taxon>Bacilli</taxon>
        <taxon>Bacillales</taxon>
        <taxon>Bacillales Family XII. Incertae Sedis</taxon>
        <taxon>Exiguobacterium</taxon>
    </lineage>
</organism>
<keyword evidence="4" id="KW-1185">Reference proteome</keyword>
<keyword evidence="1 3" id="KW-0378">Hydrolase</keyword>
<evidence type="ECO:0000259" key="2">
    <source>
        <dbReference type="Pfam" id="PF00561"/>
    </source>
</evidence>
<evidence type="ECO:0000256" key="1">
    <source>
        <dbReference type="ARBA" id="ARBA00022801"/>
    </source>
</evidence>
<protein>
    <submittedName>
        <fullName evidence="3">Alpha/beta fold hydrolase</fullName>
    </submittedName>
</protein>
<dbReference type="InterPro" id="IPR000073">
    <property type="entry name" value="AB_hydrolase_1"/>
</dbReference>
<dbReference type="PRINTS" id="PR00111">
    <property type="entry name" value="ABHYDROLASE"/>
</dbReference>
<dbReference type="EMBL" id="JBHTCE010000001">
    <property type="protein sequence ID" value="MFC7389073.1"/>
    <property type="molecule type" value="Genomic_DNA"/>
</dbReference>
<dbReference type="PANTHER" id="PTHR43798">
    <property type="entry name" value="MONOACYLGLYCEROL LIPASE"/>
    <property type="match status" value="1"/>
</dbReference>
<evidence type="ECO:0000313" key="4">
    <source>
        <dbReference type="Proteomes" id="UP001596439"/>
    </source>
</evidence>
<comment type="caution">
    <text evidence="3">The sequence shown here is derived from an EMBL/GenBank/DDBJ whole genome shotgun (WGS) entry which is preliminary data.</text>
</comment>
<dbReference type="GO" id="GO:0016787">
    <property type="term" value="F:hydrolase activity"/>
    <property type="evidence" value="ECO:0007669"/>
    <property type="project" value="UniProtKB-KW"/>
</dbReference>
<sequence>MMGYITAHDGTNLYVEDVGSGEPIVFLHGWPANNNMFEYQKNALIESGYRYIGIDFRGYGKSDAPATGYDYETMASDVHMVVYGLGLKDFTLVGFSMGGAIAVRYAADYKEDGLKKLVLAGAAAPIFTQRSDYPYGMTTEEVDALIEDTRADRPKMLEGFGEIFFEKEHSKPMQNWFHHLALVASSHGTIASAQALRDEDLRDALPKIDVETLIIHGVHDKICPFEFAEQMEQGISNARIERFEESGHGTVLDEREKFNDTLLQFVQ</sequence>
<evidence type="ECO:0000313" key="3">
    <source>
        <dbReference type="EMBL" id="MFC7389073.1"/>
    </source>
</evidence>
<dbReference type="Pfam" id="PF00561">
    <property type="entry name" value="Abhydrolase_1"/>
    <property type="match status" value="1"/>
</dbReference>
<accession>A0ABW2PIA9</accession>
<reference evidence="4" key="1">
    <citation type="journal article" date="2019" name="Int. J. Syst. Evol. Microbiol.">
        <title>The Global Catalogue of Microorganisms (GCM) 10K type strain sequencing project: providing services to taxonomists for standard genome sequencing and annotation.</title>
        <authorList>
            <consortium name="The Broad Institute Genomics Platform"/>
            <consortium name="The Broad Institute Genome Sequencing Center for Infectious Disease"/>
            <person name="Wu L."/>
            <person name="Ma J."/>
        </authorList>
    </citation>
    <scope>NUCLEOTIDE SEQUENCE [LARGE SCALE GENOMIC DNA]</scope>
    <source>
        <strain evidence="4">CCUG 55590</strain>
    </source>
</reference>
<feature type="domain" description="AB hydrolase-1" evidence="2">
    <location>
        <begin position="23"/>
        <end position="253"/>
    </location>
</feature>
<gene>
    <name evidence="3" type="ORF">ACFQO8_02880</name>
</gene>
<dbReference type="PANTHER" id="PTHR43798:SF31">
    <property type="entry name" value="AB HYDROLASE SUPERFAMILY PROTEIN YCLE"/>
    <property type="match status" value="1"/>
</dbReference>
<dbReference type="SUPFAM" id="SSF53474">
    <property type="entry name" value="alpha/beta-Hydrolases"/>
    <property type="match status" value="1"/>
</dbReference>
<name>A0ABW2PIA9_9BACL</name>
<dbReference type="InterPro" id="IPR029058">
    <property type="entry name" value="AB_hydrolase_fold"/>
</dbReference>
<dbReference type="InterPro" id="IPR000639">
    <property type="entry name" value="Epox_hydrolase-like"/>
</dbReference>
<proteinExistence type="predicted"/>